<feature type="transmembrane region" description="Helical" evidence="9">
    <location>
        <begin position="328"/>
        <end position="347"/>
    </location>
</feature>
<feature type="transmembrane region" description="Helical" evidence="9">
    <location>
        <begin position="17"/>
        <end position="38"/>
    </location>
</feature>
<feature type="transmembrane region" description="Helical" evidence="9">
    <location>
        <begin position="44"/>
        <end position="62"/>
    </location>
</feature>
<evidence type="ECO:0000313" key="11">
    <source>
        <dbReference type="Proteomes" id="UP000178606"/>
    </source>
</evidence>
<dbReference type="EMBL" id="MFKF01000035">
    <property type="protein sequence ID" value="OGG56321.1"/>
    <property type="molecule type" value="Genomic_DNA"/>
</dbReference>
<comment type="subcellular location">
    <subcellularLocation>
        <location evidence="1">Cell membrane</location>
        <topology evidence="1">Multi-pass membrane protein</topology>
    </subcellularLocation>
</comment>
<comment type="caution">
    <text evidence="10">The sequence shown here is derived from an EMBL/GenBank/DDBJ whole genome shotgun (WGS) entry which is preliminary data.</text>
</comment>
<keyword evidence="3" id="KW-0813">Transport</keyword>
<feature type="region of interest" description="Disordered" evidence="8">
    <location>
        <begin position="364"/>
        <end position="385"/>
    </location>
</feature>
<comment type="similarity">
    <text evidence="2">Belongs to the autoinducer-2 exporter (AI-2E) (TC 2.A.86) family.</text>
</comment>
<reference evidence="10 11" key="1">
    <citation type="journal article" date="2016" name="Nat. Commun.">
        <title>Thousands of microbial genomes shed light on interconnected biogeochemical processes in an aquifer system.</title>
        <authorList>
            <person name="Anantharaman K."/>
            <person name="Brown C.T."/>
            <person name="Hug L.A."/>
            <person name="Sharon I."/>
            <person name="Castelle C.J."/>
            <person name="Probst A.J."/>
            <person name="Thomas B.C."/>
            <person name="Singh A."/>
            <person name="Wilkins M.J."/>
            <person name="Karaoz U."/>
            <person name="Brodie E.L."/>
            <person name="Williams K.H."/>
            <person name="Hubbard S.S."/>
            <person name="Banfield J.F."/>
        </authorList>
    </citation>
    <scope>NUCLEOTIDE SEQUENCE [LARGE SCALE GENOMIC DNA]</scope>
    <source>
        <strain evidence="11">RIFCSPLOWO2_12_FULL_64_10</strain>
    </source>
</reference>
<feature type="compositionally biased region" description="Acidic residues" evidence="8">
    <location>
        <begin position="367"/>
        <end position="376"/>
    </location>
</feature>
<evidence type="ECO:0000256" key="2">
    <source>
        <dbReference type="ARBA" id="ARBA00009773"/>
    </source>
</evidence>
<evidence type="ECO:0000313" key="10">
    <source>
        <dbReference type="EMBL" id="OGG56321.1"/>
    </source>
</evidence>
<gene>
    <name evidence="10" type="ORF">A3F84_01645</name>
</gene>
<dbReference type="GO" id="GO:0005886">
    <property type="term" value="C:plasma membrane"/>
    <property type="evidence" value="ECO:0007669"/>
    <property type="project" value="UniProtKB-SubCell"/>
</dbReference>
<feature type="transmembrane region" description="Helical" evidence="9">
    <location>
        <begin position="280"/>
        <end position="299"/>
    </location>
</feature>
<evidence type="ECO:0000256" key="1">
    <source>
        <dbReference type="ARBA" id="ARBA00004651"/>
    </source>
</evidence>
<dbReference type="AlphaFoldDB" id="A0A1F6D4S1"/>
<sequence>MHYDVTPPVLREPLVRALLIMLVAISALLLTQMVWTVVIQFGDLILLFVFAWVISFLLEPVVGGLQRWLPRAAAVLLVYSTLLIALTSSVVLLVPVLVSQTQTAAERLPELDNLFRRFADSVADGLATRGVTLADYTGQLVSPLAAIGPWIVANAVTLATATATILTQVLLTLILSLYFMFDGARLGQKFVAAFPSKRRDEVAYFVVSVNRAFTAFLRGQIIQAGVYGLGIAFIMIGAGLPFAALASVLGGISIFIPFLGPVLGTVVPIVIALIADAGKAWLVALLTIGLNTIVINVVAPKVMSREIGLSPVLVLAAVIIGARVGGPWGALFGIPIAAVISTMISFYQLNVADREQQVVEMTRVEAEPPDDTDSAEESSAVRAIT</sequence>
<feature type="transmembrane region" description="Helical" evidence="9">
    <location>
        <begin position="255"/>
        <end position="274"/>
    </location>
</feature>
<keyword evidence="6 9" id="KW-1133">Transmembrane helix</keyword>
<evidence type="ECO:0000256" key="6">
    <source>
        <dbReference type="ARBA" id="ARBA00022989"/>
    </source>
</evidence>
<feature type="transmembrane region" description="Helical" evidence="9">
    <location>
        <begin position="306"/>
        <end position="322"/>
    </location>
</feature>
<dbReference type="PANTHER" id="PTHR21716:SF53">
    <property type="entry name" value="PERMEASE PERM-RELATED"/>
    <property type="match status" value="1"/>
</dbReference>
<evidence type="ECO:0000256" key="9">
    <source>
        <dbReference type="SAM" id="Phobius"/>
    </source>
</evidence>
<keyword evidence="7 9" id="KW-0472">Membrane</keyword>
<evidence type="ECO:0000256" key="8">
    <source>
        <dbReference type="SAM" id="MobiDB-lite"/>
    </source>
</evidence>
<dbReference type="Proteomes" id="UP000178606">
    <property type="component" value="Unassembled WGS sequence"/>
</dbReference>
<proteinExistence type="inferred from homology"/>
<accession>A0A1F6D4S1</accession>
<dbReference type="InterPro" id="IPR002549">
    <property type="entry name" value="AI-2E-like"/>
</dbReference>
<dbReference type="PANTHER" id="PTHR21716">
    <property type="entry name" value="TRANSMEMBRANE PROTEIN"/>
    <property type="match status" value="1"/>
</dbReference>
<evidence type="ECO:0000256" key="4">
    <source>
        <dbReference type="ARBA" id="ARBA00022475"/>
    </source>
</evidence>
<feature type="transmembrane region" description="Helical" evidence="9">
    <location>
        <begin position="227"/>
        <end position="248"/>
    </location>
</feature>
<dbReference type="GO" id="GO:0055085">
    <property type="term" value="P:transmembrane transport"/>
    <property type="evidence" value="ECO:0007669"/>
    <property type="project" value="TreeGrafter"/>
</dbReference>
<feature type="transmembrane region" description="Helical" evidence="9">
    <location>
        <begin position="74"/>
        <end position="98"/>
    </location>
</feature>
<evidence type="ECO:0000256" key="5">
    <source>
        <dbReference type="ARBA" id="ARBA00022692"/>
    </source>
</evidence>
<organism evidence="10 11">
    <name type="scientific">Handelsmanbacteria sp. (strain RIFCSPLOWO2_12_FULL_64_10)</name>
    <dbReference type="NCBI Taxonomy" id="1817868"/>
    <lineage>
        <taxon>Bacteria</taxon>
        <taxon>Candidatus Handelsmaniibacteriota</taxon>
    </lineage>
</organism>
<feature type="transmembrane region" description="Helical" evidence="9">
    <location>
        <begin position="150"/>
        <end position="181"/>
    </location>
</feature>
<protein>
    <recommendedName>
        <fullName evidence="12">AI-2E family transporter</fullName>
    </recommendedName>
</protein>
<evidence type="ECO:0000256" key="3">
    <source>
        <dbReference type="ARBA" id="ARBA00022448"/>
    </source>
</evidence>
<keyword evidence="4" id="KW-1003">Cell membrane</keyword>
<name>A0A1F6D4S1_HANXR</name>
<evidence type="ECO:0008006" key="12">
    <source>
        <dbReference type="Google" id="ProtNLM"/>
    </source>
</evidence>
<dbReference type="Pfam" id="PF01594">
    <property type="entry name" value="AI-2E_transport"/>
    <property type="match status" value="1"/>
</dbReference>
<evidence type="ECO:0000256" key="7">
    <source>
        <dbReference type="ARBA" id="ARBA00023136"/>
    </source>
</evidence>
<keyword evidence="5 9" id="KW-0812">Transmembrane</keyword>